<evidence type="ECO:0000256" key="1">
    <source>
        <dbReference type="ARBA" id="ARBA00009809"/>
    </source>
</evidence>
<protein>
    <submittedName>
        <fullName evidence="3">Glycoside hydrolase, family 35</fullName>
        <ecNumber evidence="3">3.2.1.-</ecNumber>
    </submittedName>
</protein>
<comment type="caution">
    <text evidence="3">The sequence shown here is derived from an EMBL/GenBank/DDBJ whole genome shotgun (WGS) entry which is preliminary data.</text>
</comment>
<dbReference type="GO" id="GO:0004553">
    <property type="term" value="F:hydrolase activity, hydrolyzing O-glycosyl compounds"/>
    <property type="evidence" value="ECO:0007669"/>
    <property type="project" value="InterPro"/>
</dbReference>
<reference evidence="3" key="2">
    <citation type="journal article" date="2014" name="ISME J.">
        <title>Microbial stratification in low pH oxic and suboxic macroscopic growths along an acid mine drainage.</title>
        <authorList>
            <person name="Mendez-Garcia C."/>
            <person name="Mesa V."/>
            <person name="Sprenger R.R."/>
            <person name="Richter M."/>
            <person name="Diez M.S."/>
            <person name="Solano J."/>
            <person name="Bargiela R."/>
            <person name="Golyshina O.V."/>
            <person name="Manteca A."/>
            <person name="Ramos J.L."/>
            <person name="Gallego J.R."/>
            <person name="Llorente I."/>
            <person name="Martins Dos Santos V.A."/>
            <person name="Jensen O.N."/>
            <person name="Pelaez A.I."/>
            <person name="Sanchez J."/>
            <person name="Ferrer M."/>
        </authorList>
    </citation>
    <scope>NUCLEOTIDE SEQUENCE</scope>
</reference>
<dbReference type="InterPro" id="IPR017853">
    <property type="entry name" value="GH"/>
</dbReference>
<reference evidence="3" key="1">
    <citation type="submission" date="2013-08" db="EMBL/GenBank/DDBJ databases">
        <authorList>
            <person name="Mendez C."/>
            <person name="Richter M."/>
            <person name="Ferrer M."/>
            <person name="Sanchez J."/>
        </authorList>
    </citation>
    <scope>NUCLEOTIDE SEQUENCE</scope>
</reference>
<keyword evidence="3" id="KW-0378">Hydrolase</keyword>
<name>T0ZY17_9ZZZZ</name>
<dbReference type="GO" id="GO:0005975">
    <property type="term" value="P:carbohydrate metabolic process"/>
    <property type="evidence" value="ECO:0007669"/>
    <property type="project" value="InterPro"/>
</dbReference>
<dbReference type="PRINTS" id="PR00742">
    <property type="entry name" value="GLHYDRLASE35"/>
</dbReference>
<comment type="similarity">
    <text evidence="1">Belongs to the glycosyl hydrolase 35 family.</text>
</comment>
<dbReference type="AlphaFoldDB" id="T0ZY17"/>
<feature type="non-terminal residue" evidence="3">
    <location>
        <position position="83"/>
    </location>
</feature>
<sequence length="83" mass="8877">MLLAGGLATCGMADSGRAAMNNNMFPPPPAVAKSIAIDSRGFIINGRRTFIASGSLHYARVPRALWANRLLRMKRAGFNTVST</sequence>
<proteinExistence type="inferred from homology"/>
<keyword evidence="3" id="KW-0326">Glycosidase</keyword>
<dbReference type="EC" id="3.2.1.-" evidence="3"/>
<accession>T0ZY17</accession>
<dbReference type="SUPFAM" id="SSF51445">
    <property type="entry name" value="(Trans)glycosidases"/>
    <property type="match status" value="1"/>
</dbReference>
<dbReference type="Pfam" id="PF01301">
    <property type="entry name" value="Glyco_hydro_35"/>
    <property type="match status" value="1"/>
</dbReference>
<evidence type="ECO:0000259" key="2">
    <source>
        <dbReference type="Pfam" id="PF01301"/>
    </source>
</evidence>
<evidence type="ECO:0000313" key="3">
    <source>
        <dbReference type="EMBL" id="EQD53111.1"/>
    </source>
</evidence>
<feature type="domain" description="Glycoside hydrolase 35 catalytic" evidence="2">
    <location>
        <begin position="42"/>
        <end position="83"/>
    </location>
</feature>
<dbReference type="InterPro" id="IPR001944">
    <property type="entry name" value="Glycoside_Hdrlase_35"/>
</dbReference>
<dbReference type="PANTHER" id="PTHR23421">
    <property type="entry name" value="BETA-GALACTOSIDASE RELATED"/>
    <property type="match status" value="1"/>
</dbReference>
<dbReference type="InterPro" id="IPR031330">
    <property type="entry name" value="Gly_Hdrlase_35_cat"/>
</dbReference>
<dbReference type="EMBL" id="AUZY01006821">
    <property type="protein sequence ID" value="EQD53111.1"/>
    <property type="molecule type" value="Genomic_DNA"/>
</dbReference>
<organism evidence="3">
    <name type="scientific">mine drainage metagenome</name>
    <dbReference type="NCBI Taxonomy" id="410659"/>
    <lineage>
        <taxon>unclassified sequences</taxon>
        <taxon>metagenomes</taxon>
        <taxon>ecological metagenomes</taxon>
    </lineage>
</organism>
<dbReference type="Gene3D" id="3.20.20.80">
    <property type="entry name" value="Glycosidases"/>
    <property type="match status" value="1"/>
</dbReference>
<gene>
    <name evidence="3" type="ORF">B1B_10423</name>
</gene>